<evidence type="ECO:0000313" key="1">
    <source>
        <dbReference type="EMBL" id="MBW47298.1"/>
    </source>
</evidence>
<accession>A0A2M4B3A5</accession>
<dbReference type="AlphaFoldDB" id="A0A2M4B3A5"/>
<dbReference type="EMBL" id="GGFK01013977">
    <property type="protein sequence ID" value="MBW47298.1"/>
    <property type="molecule type" value="Transcribed_RNA"/>
</dbReference>
<protein>
    <submittedName>
        <fullName evidence="1">Putative secreted protein</fullName>
    </submittedName>
</protein>
<sequence length="88" mass="9282">MAWSSPSPLVAEVLNIWNVLFFSASSPSAWCTSATLMQPSISCLFASTTSIAPASSSSLSMYNSSSFDMPILSLSAESTTYMIASVLL</sequence>
<proteinExistence type="predicted"/>
<name>A0A2M4B3A5_9DIPT</name>
<reference evidence="1" key="1">
    <citation type="submission" date="2018-01" db="EMBL/GenBank/DDBJ databases">
        <title>An insight into the sialome of Amazonian anophelines.</title>
        <authorList>
            <person name="Ribeiro J.M."/>
            <person name="Scarpassa V."/>
            <person name="Calvo E."/>
        </authorList>
    </citation>
    <scope>NUCLEOTIDE SEQUENCE</scope>
    <source>
        <tissue evidence="1">Salivary glands</tissue>
    </source>
</reference>
<organism evidence="1">
    <name type="scientific">Anopheles triannulatus</name>
    <dbReference type="NCBI Taxonomy" id="58253"/>
    <lineage>
        <taxon>Eukaryota</taxon>
        <taxon>Metazoa</taxon>
        <taxon>Ecdysozoa</taxon>
        <taxon>Arthropoda</taxon>
        <taxon>Hexapoda</taxon>
        <taxon>Insecta</taxon>
        <taxon>Pterygota</taxon>
        <taxon>Neoptera</taxon>
        <taxon>Endopterygota</taxon>
        <taxon>Diptera</taxon>
        <taxon>Nematocera</taxon>
        <taxon>Culicoidea</taxon>
        <taxon>Culicidae</taxon>
        <taxon>Anophelinae</taxon>
        <taxon>Anopheles</taxon>
    </lineage>
</organism>